<dbReference type="Proteomes" id="UP000029052">
    <property type="component" value="Unassembled WGS sequence"/>
</dbReference>
<evidence type="ECO:0000256" key="7">
    <source>
        <dbReference type="ARBA" id="ARBA00022840"/>
    </source>
</evidence>
<sequence length="300" mass="31224">MFSPTSPAVVSVDCPAKTNLTLHVGGRREAWGGRHELDTIYCAIGVFDTVTVRQKPAGSGFSLDISGRFLGDLASSSTDLRNNHAVRALFAMAEESGNSADVAITIEKNIPVGAGLGGGSSDCAGAMLALNSLWELNWPLERLQQIAAHLGADMPFCLTGGYARGTGYGEKIELLNSTNPEVQSLVAAGYTGDVLVGAYRAELSTPEVYASFDELGAKAGDANSLQLAAISLHPRSGVAIDEALQYGATQAFVSGSGPSVVAFVPNADTAAAIERAWYESNAVDRVIHATAPVTPIVRAQ</sequence>
<evidence type="ECO:0000259" key="11">
    <source>
        <dbReference type="Pfam" id="PF08544"/>
    </source>
</evidence>
<keyword evidence="6 9" id="KW-0418">Kinase</keyword>
<gene>
    <name evidence="9" type="primary">ispE</name>
    <name evidence="12" type="ORF">BMAGN_1508</name>
</gene>
<proteinExistence type="inferred from homology"/>
<keyword evidence="7 9" id="KW-0067">ATP-binding</keyword>
<dbReference type="InterPro" id="IPR013750">
    <property type="entry name" value="GHMP_kinase_C_dom"/>
</dbReference>
<keyword evidence="5 9" id="KW-0547">Nucleotide-binding</keyword>
<dbReference type="GO" id="GO:0019288">
    <property type="term" value="P:isopentenyl diphosphate biosynthetic process, methylerythritol 4-phosphate pathway"/>
    <property type="evidence" value="ECO:0007669"/>
    <property type="project" value="UniProtKB-UniRule"/>
</dbReference>
<dbReference type="Pfam" id="PF00288">
    <property type="entry name" value="GHMP_kinases_N"/>
    <property type="match status" value="1"/>
</dbReference>
<evidence type="ECO:0000313" key="13">
    <source>
        <dbReference type="Proteomes" id="UP000029052"/>
    </source>
</evidence>
<reference evidence="12 13" key="1">
    <citation type="submission" date="2014-03" db="EMBL/GenBank/DDBJ databases">
        <title>Genomics of Bifidobacteria.</title>
        <authorList>
            <person name="Ventura M."/>
            <person name="Milani C."/>
            <person name="Lugli G.A."/>
        </authorList>
    </citation>
    <scope>NUCLEOTIDE SEQUENCE [LARGE SCALE GENOMIC DNA]</scope>
    <source>
        <strain evidence="12 13">LMG 11591</strain>
    </source>
</reference>
<dbReference type="STRING" id="1692.BMAGN_1508"/>
<feature type="binding site" evidence="9">
    <location>
        <begin position="111"/>
        <end position="121"/>
    </location>
    <ligand>
        <name>ATP</name>
        <dbReference type="ChEBI" id="CHEBI:30616"/>
    </ligand>
</feature>
<dbReference type="GO" id="GO:0050515">
    <property type="term" value="F:4-(cytidine 5'-diphospho)-2-C-methyl-D-erythritol kinase activity"/>
    <property type="evidence" value="ECO:0007669"/>
    <property type="project" value="UniProtKB-UniRule"/>
</dbReference>
<evidence type="ECO:0000256" key="1">
    <source>
        <dbReference type="ARBA" id="ARBA00009684"/>
    </source>
</evidence>
<organism evidence="12 13">
    <name type="scientific">Bifidobacterium magnum</name>
    <dbReference type="NCBI Taxonomy" id="1692"/>
    <lineage>
        <taxon>Bacteria</taxon>
        <taxon>Bacillati</taxon>
        <taxon>Actinomycetota</taxon>
        <taxon>Actinomycetes</taxon>
        <taxon>Bifidobacteriales</taxon>
        <taxon>Bifidobacteriaceae</taxon>
        <taxon>Bifidobacterium</taxon>
    </lineage>
</organism>
<dbReference type="SUPFAM" id="SSF54211">
    <property type="entry name" value="Ribosomal protein S5 domain 2-like"/>
    <property type="match status" value="1"/>
</dbReference>
<dbReference type="InterPro" id="IPR036554">
    <property type="entry name" value="GHMP_kinase_C_sf"/>
</dbReference>
<evidence type="ECO:0000256" key="5">
    <source>
        <dbReference type="ARBA" id="ARBA00022741"/>
    </source>
</evidence>
<comment type="catalytic activity">
    <reaction evidence="9">
        <text>4-CDP-2-C-methyl-D-erythritol + ATP = 4-CDP-2-C-methyl-D-erythritol 2-phosphate + ADP + H(+)</text>
        <dbReference type="Rhea" id="RHEA:18437"/>
        <dbReference type="ChEBI" id="CHEBI:15378"/>
        <dbReference type="ChEBI" id="CHEBI:30616"/>
        <dbReference type="ChEBI" id="CHEBI:57823"/>
        <dbReference type="ChEBI" id="CHEBI:57919"/>
        <dbReference type="ChEBI" id="CHEBI:456216"/>
        <dbReference type="EC" id="2.7.1.148"/>
    </reaction>
</comment>
<dbReference type="GO" id="GO:0016114">
    <property type="term" value="P:terpenoid biosynthetic process"/>
    <property type="evidence" value="ECO:0007669"/>
    <property type="project" value="InterPro"/>
</dbReference>
<dbReference type="HAMAP" id="MF_00061">
    <property type="entry name" value="IspE"/>
    <property type="match status" value="1"/>
</dbReference>
<dbReference type="EMBL" id="JGZB01000007">
    <property type="protein sequence ID" value="KFI67804.1"/>
    <property type="molecule type" value="Genomic_DNA"/>
</dbReference>
<feature type="active site" evidence="9">
    <location>
        <position position="153"/>
    </location>
</feature>
<feature type="domain" description="GHMP kinase C-terminal" evidence="11">
    <location>
        <begin position="212"/>
        <end position="279"/>
    </location>
</feature>
<feature type="domain" description="GHMP kinase N-terminal" evidence="10">
    <location>
        <begin position="83"/>
        <end position="161"/>
    </location>
</feature>
<comment type="function">
    <text evidence="9">Catalyzes the phosphorylation of the position 2 hydroxy group of 4-diphosphocytidyl-2C-methyl-D-erythritol.</text>
</comment>
<name>A0A087B9V4_9BIFI</name>
<dbReference type="Pfam" id="PF08544">
    <property type="entry name" value="GHMP_kinases_C"/>
    <property type="match status" value="1"/>
</dbReference>
<evidence type="ECO:0000256" key="4">
    <source>
        <dbReference type="ARBA" id="ARBA00022679"/>
    </source>
</evidence>
<dbReference type="InterPro" id="IPR020568">
    <property type="entry name" value="Ribosomal_Su5_D2-typ_SF"/>
</dbReference>
<evidence type="ECO:0000256" key="2">
    <source>
        <dbReference type="ARBA" id="ARBA00012052"/>
    </source>
</evidence>
<dbReference type="Gene3D" id="3.30.70.890">
    <property type="entry name" value="GHMP kinase, C-terminal domain"/>
    <property type="match status" value="1"/>
</dbReference>
<comment type="caution">
    <text evidence="12">The sequence shown here is derived from an EMBL/GenBank/DDBJ whole genome shotgun (WGS) entry which is preliminary data.</text>
</comment>
<comment type="similarity">
    <text evidence="1 9">Belongs to the GHMP kinase family. IspE subfamily.</text>
</comment>
<feature type="active site" evidence="9">
    <location>
        <position position="17"/>
    </location>
</feature>
<evidence type="ECO:0000256" key="9">
    <source>
        <dbReference type="HAMAP-Rule" id="MF_00061"/>
    </source>
</evidence>
<dbReference type="SUPFAM" id="SSF55060">
    <property type="entry name" value="GHMP Kinase, C-terminal domain"/>
    <property type="match status" value="1"/>
</dbReference>
<dbReference type="EC" id="2.7.1.148" evidence="2 9"/>
<comment type="pathway">
    <text evidence="9">Isoprenoid biosynthesis; isopentenyl diphosphate biosynthesis via DXP pathway; isopentenyl diphosphate from 1-deoxy-D-xylulose 5-phosphate: step 3/6.</text>
</comment>
<dbReference type="InterPro" id="IPR014721">
    <property type="entry name" value="Ribsml_uS5_D2-typ_fold_subgr"/>
</dbReference>
<evidence type="ECO:0000259" key="10">
    <source>
        <dbReference type="Pfam" id="PF00288"/>
    </source>
</evidence>
<dbReference type="UniPathway" id="UPA00056">
    <property type="reaction ID" value="UER00094"/>
</dbReference>
<evidence type="ECO:0000256" key="6">
    <source>
        <dbReference type="ARBA" id="ARBA00022777"/>
    </source>
</evidence>
<evidence type="ECO:0000256" key="3">
    <source>
        <dbReference type="ARBA" id="ARBA00017473"/>
    </source>
</evidence>
<dbReference type="GO" id="GO:0005524">
    <property type="term" value="F:ATP binding"/>
    <property type="evidence" value="ECO:0007669"/>
    <property type="project" value="UniProtKB-UniRule"/>
</dbReference>
<protein>
    <recommendedName>
        <fullName evidence="3 9">4-diphosphocytidyl-2-C-methyl-D-erythritol kinase</fullName>
        <shortName evidence="9">CMK</shortName>
        <ecNumber evidence="2 9">2.7.1.148</ecNumber>
    </recommendedName>
    <alternativeName>
        <fullName evidence="8 9">4-(cytidine-5'-diphospho)-2-C-methyl-D-erythritol kinase</fullName>
    </alternativeName>
</protein>
<dbReference type="PANTHER" id="PTHR43527">
    <property type="entry name" value="4-DIPHOSPHOCYTIDYL-2-C-METHYL-D-ERYTHRITOL KINASE, CHLOROPLASTIC"/>
    <property type="match status" value="1"/>
</dbReference>
<dbReference type="Gene3D" id="3.30.230.10">
    <property type="match status" value="1"/>
</dbReference>
<dbReference type="PIRSF" id="PIRSF010376">
    <property type="entry name" value="IspE"/>
    <property type="match status" value="1"/>
</dbReference>
<evidence type="ECO:0000313" key="12">
    <source>
        <dbReference type="EMBL" id="KFI67804.1"/>
    </source>
</evidence>
<evidence type="ECO:0000256" key="8">
    <source>
        <dbReference type="ARBA" id="ARBA00032554"/>
    </source>
</evidence>
<keyword evidence="4 9" id="KW-0808">Transferase</keyword>
<keyword evidence="13" id="KW-1185">Reference proteome</keyword>
<dbReference type="PANTHER" id="PTHR43527:SF2">
    <property type="entry name" value="4-DIPHOSPHOCYTIDYL-2-C-METHYL-D-ERYTHRITOL KINASE, CHLOROPLASTIC"/>
    <property type="match status" value="1"/>
</dbReference>
<keyword evidence="9" id="KW-0414">Isoprene biosynthesis</keyword>
<dbReference type="InterPro" id="IPR004424">
    <property type="entry name" value="IspE"/>
</dbReference>
<accession>A0A087B9V4</accession>
<dbReference type="eggNOG" id="COG1947">
    <property type="taxonomic scope" value="Bacteria"/>
</dbReference>
<dbReference type="InterPro" id="IPR006204">
    <property type="entry name" value="GHMP_kinase_N_dom"/>
</dbReference>
<dbReference type="AlphaFoldDB" id="A0A087B9V4"/>